<evidence type="ECO:0000256" key="2">
    <source>
        <dbReference type="ARBA" id="ARBA00008520"/>
    </source>
</evidence>
<comment type="subcellular location">
    <subcellularLocation>
        <location evidence="1">Periplasm</location>
    </subcellularLocation>
</comment>
<evidence type="ECO:0000313" key="8">
    <source>
        <dbReference type="Proteomes" id="UP000072660"/>
    </source>
</evidence>
<reference evidence="7 8" key="1">
    <citation type="submission" date="2016-02" db="EMBL/GenBank/DDBJ databases">
        <authorList>
            <person name="Wen L."/>
            <person name="He K."/>
            <person name="Yang H."/>
        </authorList>
    </citation>
    <scope>NUCLEOTIDE SEQUENCE [LARGE SCALE GENOMIC DNA]</scope>
    <source>
        <strain evidence="7 8">CV58</strain>
    </source>
</reference>
<evidence type="ECO:0000313" key="7">
    <source>
        <dbReference type="EMBL" id="KXU38048.1"/>
    </source>
</evidence>
<sequence length="352" mass="38235">MKPLQPLALAAAFALASSMALAQDSLTVISFGGAYGAMHKKHSVDPFERDSGIKILYDSYSGGVAEMKAQVESGNIQWDVIGIEAVDLERACSEGLLESIDHSLLPPGADGTPAKDDFVQGTLQSDCTVDTDIFSTVYAYNKDTIGKVVPTTIADLFDSAKIPGKRALRKRPQINLEWALMADGVPFDQVYAVLATDAGQKRAFAKLDTIKKDVVWFDSWSQAPQLLNDGGAVMVQSANGRFYDAIRNDNRPFVIIWDGHLYDTEGWSILKGTPKKDLAIKFVLYTTGTTPLTGTADTAYGPARKSSAALLPKDVVDNLPTSHLDKGIKVSSEFWADYGEALGEKFSEWQLK</sequence>
<dbReference type="Pfam" id="PF13416">
    <property type="entry name" value="SBP_bac_8"/>
    <property type="match status" value="1"/>
</dbReference>
<dbReference type="InterPro" id="IPR006059">
    <property type="entry name" value="SBP"/>
</dbReference>
<dbReference type="EMBL" id="LSZO01000157">
    <property type="protein sequence ID" value="KXU38048.1"/>
    <property type="molecule type" value="Genomic_DNA"/>
</dbReference>
<dbReference type="SUPFAM" id="SSF53850">
    <property type="entry name" value="Periplasmic binding protein-like II"/>
    <property type="match status" value="1"/>
</dbReference>
<protein>
    <submittedName>
        <fullName evidence="7">Spermidine/putrescine ABC transporter substrate-binding protein</fullName>
    </submittedName>
</protein>
<evidence type="ECO:0000256" key="4">
    <source>
        <dbReference type="ARBA" id="ARBA00022729"/>
    </source>
</evidence>
<keyword evidence="4 6" id="KW-0732">Signal</keyword>
<comment type="caution">
    <text evidence="7">The sequence shown here is derived from an EMBL/GenBank/DDBJ whole genome shotgun (WGS) entry which is preliminary data.</text>
</comment>
<dbReference type="OrthoDB" id="9815444at2"/>
<dbReference type="GO" id="GO:0015888">
    <property type="term" value="P:thiamine transport"/>
    <property type="evidence" value="ECO:0007669"/>
    <property type="project" value="TreeGrafter"/>
</dbReference>
<dbReference type="CDD" id="cd13589">
    <property type="entry name" value="PBP2_polyamine_RpCGA009"/>
    <property type="match status" value="1"/>
</dbReference>
<dbReference type="Gene3D" id="3.40.190.10">
    <property type="entry name" value="Periplasmic binding protein-like II"/>
    <property type="match status" value="2"/>
</dbReference>
<dbReference type="PANTHER" id="PTHR30006:SF3">
    <property type="entry name" value="THIAMINE-BINDING PERIPLASMIC PROTEIN"/>
    <property type="match status" value="1"/>
</dbReference>
<keyword evidence="8" id="KW-1185">Reference proteome</keyword>
<dbReference type="GO" id="GO:0030975">
    <property type="term" value="F:thiamine binding"/>
    <property type="evidence" value="ECO:0007669"/>
    <property type="project" value="TreeGrafter"/>
</dbReference>
<dbReference type="GO" id="GO:0030288">
    <property type="term" value="C:outer membrane-bounded periplasmic space"/>
    <property type="evidence" value="ECO:0007669"/>
    <property type="project" value="TreeGrafter"/>
</dbReference>
<keyword evidence="5" id="KW-0574">Periplasm</keyword>
<comment type="similarity">
    <text evidence="2">Belongs to the bacterial solute-binding protein 1 family.</text>
</comment>
<dbReference type="PANTHER" id="PTHR30006">
    <property type="entry name" value="THIAMINE-BINDING PERIPLASMIC PROTEIN-RELATED"/>
    <property type="match status" value="1"/>
</dbReference>
<evidence type="ECO:0000256" key="1">
    <source>
        <dbReference type="ARBA" id="ARBA00004418"/>
    </source>
</evidence>
<dbReference type="Proteomes" id="UP000072660">
    <property type="component" value="Unassembled WGS sequence"/>
</dbReference>
<dbReference type="GO" id="GO:0030976">
    <property type="term" value="F:thiamine pyrophosphate binding"/>
    <property type="evidence" value="ECO:0007669"/>
    <property type="project" value="TreeGrafter"/>
</dbReference>
<organism evidence="7 8">
    <name type="scientific">Ventosimonas gracilis</name>
    <dbReference type="NCBI Taxonomy" id="1680762"/>
    <lineage>
        <taxon>Bacteria</taxon>
        <taxon>Pseudomonadati</taxon>
        <taxon>Pseudomonadota</taxon>
        <taxon>Gammaproteobacteria</taxon>
        <taxon>Pseudomonadales</taxon>
        <taxon>Ventosimonadaceae</taxon>
        <taxon>Ventosimonas</taxon>
    </lineage>
</organism>
<proteinExistence type="inferred from homology"/>
<evidence type="ECO:0000256" key="3">
    <source>
        <dbReference type="ARBA" id="ARBA00022448"/>
    </source>
</evidence>
<feature type="chain" id="PRO_5007299426" evidence="6">
    <location>
        <begin position="23"/>
        <end position="352"/>
    </location>
</feature>
<evidence type="ECO:0000256" key="6">
    <source>
        <dbReference type="SAM" id="SignalP"/>
    </source>
</evidence>
<keyword evidence="3" id="KW-0813">Transport</keyword>
<gene>
    <name evidence="7" type="ORF">AXE65_00430</name>
</gene>
<feature type="signal peptide" evidence="6">
    <location>
        <begin position="1"/>
        <end position="22"/>
    </location>
</feature>
<name>A0A139STW7_9GAMM</name>
<evidence type="ECO:0000256" key="5">
    <source>
        <dbReference type="ARBA" id="ARBA00022764"/>
    </source>
</evidence>
<dbReference type="AlphaFoldDB" id="A0A139STW7"/>
<accession>A0A139STW7</accession>